<dbReference type="AlphaFoldDB" id="A0AAI9STQ1"/>
<dbReference type="GO" id="GO:0031261">
    <property type="term" value="C:DNA replication preinitiation complex"/>
    <property type="evidence" value="ECO:0007669"/>
    <property type="project" value="TreeGrafter"/>
</dbReference>
<name>A0AAI9STQ1_9ASCO</name>
<dbReference type="PANTHER" id="PTHR28067">
    <property type="entry name" value="DNA REPLICATION REGULATOR SLD3"/>
    <property type="match status" value="1"/>
</dbReference>
<evidence type="ECO:0000259" key="1">
    <source>
        <dbReference type="Pfam" id="PF08639"/>
    </source>
</evidence>
<keyword evidence="3" id="KW-1185">Reference proteome</keyword>
<dbReference type="Gene3D" id="1.20.58.2130">
    <property type="match status" value="2"/>
</dbReference>
<organism evidence="2 3">
    <name type="scientific">Candida oxycetoniae</name>
    <dbReference type="NCBI Taxonomy" id="497107"/>
    <lineage>
        <taxon>Eukaryota</taxon>
        <taxon>Fungi</taxon>
        <taxon>Dikarya</taxon>
        <taxon>Ascomycota</taxon>
        <taxon>Saccharomycotina</taxon>
        <taxon>Pichiomycetes</taxon>
        <taxon>Debaryomycetaceae</taxon>
        <taxon>Candida/Lodderomyces clade</taxon>
        <taxon>Candida</taxon>
    </lineage>
</organism>
<proteinExistence type="predicted"/>
<reference evidence="2" key="1">
    <citation type="journal article" date="2022" name="DNA Res.">
        <title>Genome analysis of five recently described species of the CUG-Ser clade uncovers Candida theae as a new hybrid lineage with pathogenic potential in the Candida parapsilosis species complex.</title>
        <authorList>
            <person name="Mixao V."/>
            <person name="Del Olmo V."/>
            <person name="Hegedusova E."/>
            <person name="Saus E."/>
            <person name="Pryszcz L."/>
            <person name="Cillingova A."/>
            <person name="Nosek J."/>
            <person name="Gabaldon T."/>
        </authorList>
    </citation>
    <scope>NUCLEOTIDE SEQUENCE</scope>
    <source>
        <strain evidence="2">CBS 10844</strain>
    </source>
</reference>
<dbReference type="Proteomes" id="UP001202479">
    <property type="component" value="Unassembled WGS sequence"/>
</dbReference>
<evidence type="ECO:0000313" key="2">
    <source>
        <dbReference type="EMBL" id="KAI3402837.2"/>
    </source>
</evidence>
<accession>A0AAI9STQ1</accession>
<feature type="domain" description="DNA replication regulator Sld3 C-terminal" evidence="1">
    <location>
        <begin position="163"/>
        <end position="449"/>
    </location>
</feature>
<dbReference type="InterPro" id="IPR013948">
    <property type="entry name" value="DNA_replication_reg_Sld3_C"/>
</dbReference>
<dbReference type="EMBL" id="JAHUZD010000140">
    <property type="protein sequence ID" value="KAI3402837.2"/>
    <property type="molecule type" value="Genomic_DNA"/>
</dbReference>
<sequence length="634" mass="72458">MIIEDEVTFTICDQNLLQIQITALHTVDLKSVLKYIPLKASFEQGCKLMSEGSSTIHLFRASSSKIRQCLYLCKLKLTTSDKVEKFGILYPVFDDIFAVFRIPRAIDKTGRDLEQCCSVRKQEDLTGIFVQSSDLVESSVCDVVNFSMKPPNSGITISEEQQDPYSFLQSKYYHSLYALGEPLNYFPKTALTRFRNLCQDEKKIGIVLKSMILTIEDFDRRYEPRFIDILENPSATQFERKSMEKLKEKLGVKIQDGSLVGITSDSVQKVVLELKVRESQLQIVLLLELLETMRIKEATFLEENLRKHNKLLKKTKALQKVTLVRSKKKKQKRVVPTQITGVGVSGDNRGISTDTSSDWEFSLYSYLNKLIDRLNLWEVLLSNKDANNSNNNNSHGFMAYVLIPYYHKRLPLVMKYVIENLKTVNMKLTSSRKKVAQDSKEANPIKRPTLKQDENDITTSLLDDISVKPLKRSMSNLGQPKDMDRRQVDLNVNVNAKSLVKQQKQAFQEESTYIFGQVKRSKSIAHAPSAEIMNTPMKEKGKKAKLQTLSFSQVQATPAKRQLNNETEIYTPDNREITVFSSPTDTFAKPELSRFSMMTRKLQNAAAIENVVDATPKKKTMIKEDYLKEKGDRS</sequence>
<dbReference type="RefSeq" id="XP_049178584.1">
    <property type="nucleotide sequence ID" value="XM_049325723.1"/>
</dbReference>
<dbReference type="Pfam" id="PF08639">
    <property type="entry name" value="Sld3_STD"/>
    <property type="match status" value="1"/>
</dbReference>
<dbReference type="InterPro" id="IPR042511">
    <property type="entry name" value="Sld3"/>
</dbReference>
<comment type="caution">
    <text evidence="2">The sequence shown here is derived from an EMBL/GenBank/DDBJ whole genome shotgun (WGS) entry which is preliminary data.</text>
</comment>
<dbReference type="GeneID" id="73381913"/>
<evidence type="ECO:0000313" key="3">
    <source>
        <dbReference type="Proteomes" id="UP001202479"/>
    </source>
</evidence>
<dbReference type="GO" id="GO:0006270">
    <property type="term" value="P:DNA replication initiation"/>
    <property type="evidence" value="ECO:0007669"/>
    <property type="project" value="InterPro"/>
</dbReference>
<dbReference type="PANTHER" id="PTHR28067:SF1">
    <property type="entry name" value="DNA REPLICATION REGULATOR SLD3"/>
    <property type="match status" value="1"/>
</dbReference>
<gene>
    <name evidence="2" type="ORF">KGF56_004298</name>
</gene>
<protein>
    <recommendedName>
        <fullName evidence="1">DNA replication regulator Sld3 C-terminal domain-containing protein</fullName>
    </recommendedName>
</protein>